<feature type="domain" description="GH18" evidence="14">
    <location>
        <begin position="869"/>
        <end position="1280"/>
    </location>
</feature>
<dbReference type="GO" id="GO:1902600">
    <property type="term" value="P:proton transmembrane transport"/>
    <property type="evidence" value="ECO:0007669"/>
    <property type="project" value="InterPro"/>
</dbReference>
<dbReference type="Gene3D" id="3.10.50.10">
    <property type="match status" value="1"/>
</dbReference>
<comment type="caution">
    <text evidence="15">The sequence shown here is derived from an EMBL/GenBank/DDBJ whole genome shotgun (WGS) entry which is preliminary data.</text>
</comment>
<dbReference type="SMART" id="SM00494">
    <property type="entry name" value="ChtBD2"/>
    <property type="match status" value="2"/>
</dbReference>
<dbReference type="GO" id="GO:0005576">
    <property type="term" value="C:extracellular region"/>
    <property type="evidence" value="ECO:0007669"/>
    <property type="project" value="InterPro"/>
</dbReference>
<evidence type="ECO:0000256" key="5">
    <source>
        <dbReference type="ARBA" id="ARBA00022801"/>
    </source>
</evidence>
<dbReference type="InterPro" id="IPR006153">
    <property type="entry name" value="Cation/H_exchanger_TM"/>
</dbReference>
<dbReference type="SMART" id="SM00636">
    <property type="entry name" value="Glyco_18"/>
    <property type="match status" value="1"/>
</dbReference>
<keyword evidence="8" id="KW-1015">Disulfide bond</keyword>
<evidence type="ECO:0000256" key="1">
    <source>
        <dbReference type="ARBA" id="ARBA00004141"/>
    </source>
</evidence>
<keyword evidence="3" id="KW-0147">Chitin-binding</keyword>
<dbReference type="Pfam" id="PF00999">
    <property type="entry name" value="Na_H_Exchanger"/>
    <property type="match status" value="1"/>
</dbReference>
<dbReference type="PANTHER" id="PTHR11177">
    <property type="entry name" value="CHITINASE"/>
    <property type="match status" value="1"/>
</dbReference>
<dbReference type="SUPFAM" id="SSF54556">
    <property type="entry name" value="Chitinase insertion domain"/>
    <property type="match status" value="1"/>
</dbReference>
<feature type="compositionally biased region" description="Low complexity" evidence="11">
    <location>
        <begin position="457"/>
        <end position="470"/>
    </location>
</feature>
<feature type="transmembrane region" description="Helical" evidence="12">
    <location>
        <begin position="219"/>
        <end position="240"/>
    </location>
</feature>
<dbReference type="InterPro" id="IPR050314">
    <property type="entry name" value="Glycosyl_Hydrlase_18"/>
</dbReference>
<evidence type="ECO:0000259" key="13">
    <source>
        <dbReference type="PROSITE" id="PS50940"/>
    </source>
</evidence>
<keyword evidence="16" id="KW-1185">Reference proteome</keyword>
<dbReference type="PANTHER" id="PTHR11177:SF317">
    <property type="entry name" value="CHITINASE 12-RELATED"/>
    <property type="match status" value="1"/>
</dbReference>
<reference evidence="15" key="1">
    <citation type="submission" date="2021-02" db="EMBL/GenBank/DDBJ databases">
        <authorList>
            <person name="Dougan E. K."/>
            <person name="Rhodes N."/>
            <person name="Thang M."/>
            <person name="Chan C."/>
        </authorList>
    </citation>
    <scope>NUCLEOTIDE SEQUENCE</scope>
</reference>
<feature type="domain" description="Chitin-binding type-2" evidence="13">
    <location>
        <begin position="670"/>
        <end position="731"/>
    </location>
</feature>
<keyword evidence="4 12" id="KW-0812">Transmembrane</keyword>
<organism evidence="15 16">
    <name type="scientific">Symbiodinium pilosum</name>
    <name type="common">Dinoflagellate</name>
    <dbReference type="NCBI Taxonomy" id="2952"/>
    <lineage>
        <taxon>Eukaryota</taxon>
        <taxon>Sar</taxon>
        <taxon>Alveolata</taxon>
        <taxon>Dinophyceae</taxon>
        <taxon>Suessiales</taxon>
        <taxon>Symbiodiniaceae</taxon>
        <taxon>Symbiodinium</taxon>
    </lineage>
</organism>
<dbReference type="PROSITE" id="PS51910">
    <property type="entry name" value="GH18_2"/>
    <property type="match status" value="1"/>
</dbReference>
<proteinExistence type="inferred from homology"/>
<feature type="region of interest" description="Disordered" evidence="11">
    <location>
        <begin position="536"/>
        <end position="559"/>
    </location>
</feature>
<dbReference type="SUPFAM" id="SSF57625">
    <property type="entry name" value="Invertebrate chitin-binding proteins"/>
    <property type="match status" value="2"/>
</dbReference>
<dbReference type="InterPro" id="IPR038770">
    <property type="entry name" value="Na+/solute_symporter_sf"/>
</dbReference>
<dbReference type="InterPro" id="IPR011583">
    <property type="entry name" value="Chitinase_II/V-like_cat"/>
</dbReference>
<dbReference type="Gene3D" id="3.20.20.80">
    <property type="entry name" value="Glycosidases"/>
    <property type="match status" value="1"/>
</dbReference>
<dbReference type="InterPro" id="IPR001223">
    <property type="entry name" value="Glyco_hydro18_cat"/>
</dbReference>
<evidence type="ECO:0000256" key="10">
    <source>
        <dbReference type="RuleBase" id="RU000489"/>
    </source>
</evidence>
<dbReference type="Pfam" id="PF00704">
    <property type="entry name" value="Glyco_hydro_18"/>
    <property type="match status" value="1"/>
</dbReference>
<dbReference type="Gene3D" id="2.170.140.10">
    <property type="entry name" value="Chitin binding domain"/>
    <property type="match status" value="2"/>
</dbReference>
<keyword evidence="6 12" id="KW-1133">Transmembrane helix</keyword>
<evidence type="ECO:0000256" key="9">
    <source>
        <dbReference type="ARBA" id="ARBA00023295"/>
    </source>
</evidence>
<feature type="transmembrane region" description="Helical" evidence="12">
    <location>
        <begin position="151"/>
        <end position="175"/>
    </location>
</feature>
<evidence type="ECO:0000256" key="11">
    <source>
        <dbReference type="SAM" id="MobiDB-lite"/>
    </source>
</evidence>
<accession>A0A812N384</accession>
<comment type="subcellular location">
    <subcellularLocation>
        <location evidence="1">Membrane</location>
        <topology evidence="1">Multi-pass membrane protein</topology>
    </subcellularLocation>
</comment>
<feature type="transmembrane region" description="Helical" evidence="12">
    <location>
        <begin position="261"/>
        <end position="281"/>
    </location>
</feature>
<feature type="region of interest" description="Disordered" evidence="11">
    <location>
        <begin position="844"/>
        <end position="864"/>
    </location>
</feature>
<feature type="transmembrane region" description="Helical" evidence="12">
    <location>
        <begin position="121"/>
        <end position="145"/>
    </location>
</feature>
<dbReference type="InterPro" id="IPR001579">
    <property type="entry name" value="Glyco_hydro_18_chit_AS"/>
</dbReference>
<evidence type="ECO:0000313" key="15">
    <source>
        <dbReference type="EMBL" id="CAE7286596.1"/>
    </source>
</evidence>
<dbReference type="GO" id="GO:0016020">
    <property type="term" value="C:membrane"/>
    <property type="evidence" value="ECO:0007669"/>
    <property type="project" value="UniProtKB-SubCell"/>
</dbReference>
<feature type="transmembrane region" description="Helical" evidence="12">
    <location>
        <begin position="322"/>
        <end position="342"/>
    </location>
</feature>
<evidence type="ECO:0000313" key="16">
    <source>
        <dbReference type="Proteomes" id="UP000649617"/>
    </source>
</evidence>
<dbReference type="Proteomes" id="UP000649617">
    <property type="component" value="Unassembled WGS sequence"/>
</dbReference>
<dbReference type="InterPro" id="IPR029070">
    <property type="entry name" value="Chitinase_insertion_sf"/>
</dbReference>
<dbReference type="GO" id="GO:0015297">
    <property type="term" value="F:antiporter activity"/>
    <property type="evidence" value="ECO:0007669"/>
    <property type="project" value="InterPro"/>
</dbReference>
<comment type="similarity">
    <text evidence="2">Belongs to the glycosyl hydrolase 18 family. Chitinase class II subfamily.</text>
</comment>
<evidence type="ECO:0000256" key="6">
    <source>
        <dbReference type="ARBA" id="ARBA00022989"/>
    </source>
</evidence>
<feature type="transmembrane region" description="Helical" evidence="12">
    <location>
        <begin position="375"/>
        <end position="395"/>
    </location>
</feature>
<feature type="domain" description="Chitin-binding type-2" evidence="13">
    <location>
        <begin position="761"/>
        <end position="822"/>
    </location>
</feature>
<dbReference type="InterPro" id="IPR002557">
    <property type="entry name" value="Chitin-bd_dom"/>
</dbReference>
<feature type="region of interest" description="Disordered" evidence="11">
    <location>
        <begin position="497"/>
        <end position="517"/>
    </location>
</feature>
<feature type="region of interest" description="Disordered" evidence="11">
    <location>
        <begin position="450"/>
        <end position="474"/>
    </location>
</feature>
<feature type="transmembrane region" description="Helical" evidence="12">
    <location>
        <begin position="187"/>
        <end position="207"/>
    </location>
</feature>
<dbReference type="GO" id="GO:0008061">
    <property type="term" value="F:chitin binding"/>
    <property type="evidence" value="ECO:0007669"/>
    <property type="project" value="UniProtKB-KW"/>
</dbReference>
<evidence type="ECO:0000256" key="3">
    <source>
        <dbReference type="ARBA" id="ARBA00022669"/>
    </source>
</evidence>
<dbReference type="SUPFAM" id="SSF51445">
    <property type="entry name" value="(Trans)glycosidases"/>
    <property type="match status" value="1"/>
</dbReference>
<evidence type="ECO:0000256" key="2">
    <source>
        <dbReference type="ARBA" id="ARBA00009121"/>
    </source>
</evidence>
<evidence type="ECO:0000256" key="4">
    <source>
        <dbReference type="ARBA" id="ARBA00022692"/>
    </source>
</evidence>
<protein>
    <submittedName>
        <fullName evidence="15">CHIT1 protein</fullName>
    </submittedName>
</protein>
<keyword evidence="5 10" id="KW-0378">Hydrolase</keyword>
<dbReference type="InterPro" id="IPR036508">
    <property type="entry name" value="Chitin-bd_dom_sf"/>
</dbReference>
<evidence type="ECO:0000256" key="12">
    <source>
        <dbReference type="SAM" id="Phobius"/>
    </source>
</evidence>
<feature type="transmembrane region" description="Helical" evidence="12">
    <location>
        <begin position="407"/>
        <end position="427"/>
    </location>
</feature>
<dbReference type="PROSITE" id="PS50940">
    <property type="entry name" value="CHIT_BIND_II"/>
    <property type="match status" value="2"/>
</dbReference>
<dbReference type="GO" id="GO:0004568">
    <property type="term" value="F:chitinase activity"/>
    <property type="evidence" value="ECO:0007669"/>
    <property type="project" value="TreeGrafter"/>
</dbReference>
<evidence type="ECO:0000256" key="7">
    <source>
        <dbReference type="ARBA" id="ARBA00023136"/>
    </source>
</evidence>
<dbReference type="Pfam" id="PF01607">
    <property type="entry name" value="CBM_14"/>
    <property type="match status" value="2"/>
</dbReference>
<sequence>MGGLISTEYSQCSHARHAKECELSDVNSLTEHLKAIQEQGLCHREDYVFAEDGSHAGEHRRLAGGGGYHSYEECLEKSCHSEINHVCQLTPDVFTLIGHAGVALMIFESGMHFDFQKAKVVGLKACIVAVLGTILPLIAGTLLTMSYGKPFFPQGVAVGTALAPTSVGIALRLLGEAGVLKENFGQAIITAAFVDDILSLILFNVLFSLGGEFDPVAVVIKPAAGVLLMFLATALAIRCWPRFINGWLLPKCPVKEGAKVARTDEVLFFVMFALLIVYAVITHFLGTHLWGCFVAGMSFATLDPPHHAHHVWVRQTKRMTSWMIRIFFACTVAFSIPISQLLSVEALWKGSIMGVVACILTKVLCAPFMGEARWVIGWAMVGRAEFAYLIAQMAAASNMLDEEMFSVVIWALLWATIFAPFIFRIVLNRYVKKHGLDDLPPNQSFFQSESPRKLRAQAEQQESAQQPIPESELEAEKSLDQLEAQLEAGLEKLQHPMTTSQHKSVVRKRQPVDAPDTGYSDTGAIFVKLTGAQSSSLPFSAVPSEAKRDPPSLTESLGHQRSEDIAEIADGFTGKLACEYLATYEDKVSWAMAGRDLGKFEAKGKPFVTVVAVGSSNGAANMLCQVLVIVTFAWAEQELPREPCRGSSCTAGAGFVQYRRLLSQKASVQDDFCQGKTGLYPAPAAAEGNVDCQGYYNCFHGNEAMQLCGSGLRFNPATKNCDWKNNVACEAVTTTLPTSTTVPATTTPPVATTSRSSSEPSEFCSGKVGLFAAPVDMPGNDDCRGYFNCFHGNEPMQLCVQGQRFNPSLRNCDWSSNVPCGGVTQTSTSTTAGTSVTLTSSLPSTASTTLGSSSTAPTTTTQSGTPSGKIFVAYFANWFQWWPAPYKFLPSDIAADKITHLNYAFAMIHSSTFKIRHFEDNDVSNWGTGNWEVPCSQQPAGCTKGLYEQVNDLKVAHPHLKTLISIGGWSFNLPASEDAESARRMSRLDAGWTEFVFSDMVSTAANRQKFVDSAIDFCRTWGFDGLDLDWEYPGFIGRGGRTTDKANFATLLHELRAAFNAEGAASGRVPLLLTAAVGVGPTTADNAYEVPALNENLDFINLMTYDMYGGWAPEKTAIHSQLYAGLGDSFGDGIPLSGEWAVNDWIGRGASVSKLALGLVTYSRSFQLQSSTPGQGVGAAGQGYGATQPISKQNGLASYYEILTLIREGAVKSYDSARCGAYLQKDDLWMGFDDEVSVRCKAAFIKEKGLIGGLLWDLPEDDFPNGSPIVTAFSEALGVP</sequence>
<dbReference type="AlphaFoldDB" id="A0A812N384"/>
<dbReference type="InterPro" id="IPR017853">
    <property type="entry name" value="GH"/>
</dbReference>
<dbReference type="EMBL" id="CAJNIZ010009702">
    <property type="protein sequence ID" value="CAE7286596.1"/>
    <property type="molecule type" value="Genomic_DNA"/>
</dbReference>
<keyword evidence="9 10" id="KW-0326">Glycosidase</keyword>
<keyword evidence="7 12" id="KW-0472">Membrane</keyword>
<dbReference type="OrthoDB" id="421877at2759"/>
<dbReference type="GO" id="GO:0006032">
    <property type="term" value="P:chitin catabolic process"/>
    <property type="evidence" value="ECO:0007669"/>
    <property type="project" value="TreeGrafter"/>
</dbReference>
<dbReference type="PROSITE" id="PS01095">
    <property type="entry name" value="GH18_1"/>
    <property type="match status" value="1"/>
</dbReference>
<feature type="transmembrane region" description="Helical" evidence="12">
    <location>
        <begin position="348"/>
        <end position="368"/>
    </location>
</feature>
<evidence type="ECO:0000256" key="8">
    <source>
        <dbReference type="ARBA" id="ARBA00023157"/>
    </source>
</evidence>
<dbReference type="GO" id="GO:0005975">
    <property type="term" value="P:carbohydrate metabolic process"/>
    <property type="evidence" value="ECO:0007669"/>
    <property type="project" value="InterPro"/>
</dbReference>
<dbReference type="Gene3D" id="1.20.1530.20">
    <property type="match status" value="1"/>
</dbReference>
<name>A0A812N384_SYMPI</name>
<evidence type="ECO:0000259" key="14">
    <source>
        <dbReference type="PROSITE" id="PS51910"/>
    </source>
</evidence>
<gene>
    <name evidence="15" type="primary">CHIT1</name>
    <name evidence="15" type="ORF">SPIL2461_LOCUS6438</name>
</gene>